<proteinExistence type="predicted"/>
<accession>A0A9W8VGI7</accession>
<gene>
    <name evidence="1" type="ORF">NW762_007735</name>
</gene>
<reference evidence="1" key="1">
    <citation type="submission" date="2022-09" db="EMBL/GenBank/DDBJ databases">
        <title>Fusarium specimens isolated from Avocado Roots.</title>
        <authorList>
            <person name="Stajich J."/>
            <person name="Roper C."/>
            <person name="Heimlech-Rivalta G."/>
        </authorList>
    </citation>
    <scope>NUCLEOTIDE SEQUENCE</scope>
    <source>
        <strain evidence="1">CF00136</strain>
    </source>
</reference>
<sequence>MGKLELSLCALTAAASKLDIDGPDTGKDLGDISRYQKYPFARFNVDESQPDTIDKTSPEYHERLIKVLDALEESYHKAYGEYLVLKTEFIAKSEEEDQKKWNAFILNPGQAHSEFKNLKIDCFDRTYYHDHVREVPFPEMMEASRRELYMIEKHLATGRRELAWLDKSDDFVYMRNEWVRKFGAEIDDDSVGTWSEYSSQCSSCAHPHTIYD</sequence>
<name>A0A9W8VGI7_9HYPO</name>
<evidence type="ECO:0000313" key="2">
    <source>
        <dbReference type="Proteomes" id="UP001152049"/>
    </source>
</evidence>
<dbReference type="EMBL" id="JAOQAZ010000014">
    <property type="protein sequence ID" value="KAJ4259803.1"/>
    <property type="molecule type" value="Genomic_DNA"/>
</dbReference>
<dbReference type="OrthoDB" id="5038898at2759"/>
<organism evidence="1 2">
    <name type="scientific">Fusarium torreyae</name>
    <dbReference type="NCBI Taxonomy" id="1237075"/>
    <lineage>
        <taxon>Eukaryota</taxon>
        <taxon>Fungi</taxon>
        <taxon>Dikarya</taxon>
        <taxon>Ascomycota</taxon>
        <taxon>Pezizomycotina</taxon>
        <taxon>Sordariomycetes</taxon>
        <taxon>Hypocreomycetidae</taxon>
        <taxon>Hypocreales</taxon>
        <taxon>Nectriaceae</taxon>
        <taxon>Fusarium</taxon>
    </lineage>
</organism>
<protein>
    <submittedName>
        <fullName evidence="1">Uncharacterized protein</fullName>
    </submittedName>
</protein>
<evidence type="ECO:0000313" key="1">
    <source>
        <dbReference type="EMBL" id="KAJ4259803.1"/>
    </source>
</evidence>
<dbReference type="AlphaFoldDB" id="A0A9W8VGI7"/>
<dbReference type="Proteomes" id="UP001152049">
    <property type="component" value="Unassembled WGS sequence"/>
</dbReference>
<comment type="caution">
    <text evidence="1">The sequence shown here is derived from an EMBL/GenBank/DDBJ whole genome shotgun (WGS) entry which is preliminary data.</text>
</comment>
<keyword evidence="2" id="KW-1185">Reference proteome</keyword>